<dbReference type="Proteomes" id="UP000799118">
    <property type="component" value="Unassembled WGS sequence"/>
</dbReference>
<evidence type="ECO:0000313" key="4">
    <source>
        <dbReference type="Proteomes" id="UP000799118"/>
    </source>
</evidence>
<feature type="chain" id="PRO_5025671568" description="Cupredoxin" evidence="2">
    <location>
        <begin position="25"/>
        <end position="236"/>
    </location>
</feature>
<keyword evidence="4" id="KW-1185">Reference proteome</keyword>
<proteinExistence type="predicted"/>
<feature type="region of interest" description="Disordered" evidence="1">
    <location>
        <begin position="155"/>
        <end position="189"/>
    </location>
</feature>
<dbReference type="InterPro" id="IPR008972">
    <property type="entry name" value="Cupredoxin"/>
</dbReference>
<dbReference type="SUPFAM" id="SSF49503">
    <property type="entry name" value="Cupredoxins"/>
    <property type="match status" value="1"/>
</dbReference>
<gene>
    <name evidence="3" type="ORF">BT96DRAFT_477410</name>
</gene>
<reference evidence="3" key="1">
    <citation type="journal article" date="2019" name="Environ. Microbiol.">
        <title>Fungal ecological strategies reflected in gene transcription - a case study of two litter decomposers.</title>
        <authorList>
            <person name="Barbi F."/>
            <person name="Kohler A."/>
            <person name="Barry K."/>
            <person name="Baskaran P."/>
            <person name="Daum C."/>
            <person name="Fauchery L."/>
            <person name="Ihrmark K."/>
            <person name="Kuo A."/>
            <person name="LaButti K."/>
            <person name="Lipzen A."/>
            <person name="Morin E."/>
            <person name="Grigoriev I.V."/>
            <person name="Henrissat B."/>
            <person name="Lindahl B."/>
            <person name="Martin F."/>
        </authorList>
    </citation>
    <scope>NUCLEOTIDE SEQUENCE</scope>
    <source>
        <strain evidence="3">JB14</strain>
    </source>
</reference>
<keyword evidence="2" id="KW-0732">Signal</keyword>
<dbReference type="PANTHER" id="PTHR34883">
    <property type="entry name" value="SERINE-RICH PROTEIN, PUTATIVE-RELATED-RELATED"/>
    <property type="match status" value="1"/>
</dbReference>
<accession>A0A6A4GPL1</accession>
<dbReference type="PANTHER" id="PTHR34883:SF15">
    <property type="entry name" value="EXTRACELLULAR SERINE-RICH PROTEIN"/>
    <property type="match status" value="1"/>
</dbReference>
<name>A0A6A4GPL1_9AGAR</name>
<evidence type="ECO:0000256" key="2">
    <source>
        <dbReference type="SAM" id="SignalP"/>
    </source>
</evidence>
<dbReference type="InterPro" id="IPR052953">
    <property type="entry name" value="Ser-rich/MCO-related"/>
</dbReference>
<feature type="signal peptide" evidence="2">
    <location>
        <begin position="1"/>
        <end position="24"/>
    </location>
</feature>
<dbReference type="OrthoDB" id="1921208at2759"/>
<dbReference type="AlphaFoldDB" id="A0A6A4GPL1"/>
<evidence type="ECO:0008006" key="5">
    <source>
        <dbReference type="Google" id="ProtNLM"/>
    </source>
</evidence>
<sequence length="236" mass="23937">MFYHFEILSGLALVSSCLISGIKAQATRSTSTNFDVTVGLNGASAFNPLMVVGAVAGDTVTFHFGSTNHSVTQSSATAPCTPLSFGISSGIIPVSIAQIEDGLPTFEMTIENDDPLWFESTDFCTSGMVFAVNPPSTEAFDEFQALAILSGILPSSSKVSSTSGTSSVKASTTTSASSCPTATSSPSASCMCTCSAATSTSAHTSSTSSVSTNGILPDIPFVSLAIVPSGVCPPPE</sequence>
<dbReference type="EMBL" id="ML769786">
    <property type="protein sequence ID" value="KAE9387681.1"/>
    <property type="molecule type" value="Genomic_DNA"/>
</dbReference>
<protein>
    <recommendedName>
        <fullName evidence="5">Cupredoxin</fullName>
    </recommendedName>
</protein>
<evidence type="ECO:0000313" key="3">
    <source>
        <dbReference type="EMBL" id="KAE9387681.1"/>
    </source>
</evidence>
<dbReference type="Gene3D" id="2.60.40.420">
    <property type="entry name" value="Cupredoxins - blue copper proteins"/>
    <property type="match status" value="1"/>
</dbReference>
<evidence type="ECO:0000256" key="1">
    <source>
        <dbReference type="SAM" id="MobiDB-lite"/>
    </source>
</evidence>
<organism evidence="3 4">
    <name type="scientific">Gymnopus androsaceus JB14</name>
    <dbReference type="NCBI Taxonomy" id="1447944"/>
    <lineage>
        <taxon>Eukaryota</taxon>
        <taxon>Fungi</taxon>
        <taxon>Dikarya</taxon>
        <taxon>Basidiomycota</taxon>
        <taxon>Agaricomycotina</taxon>
        <taxon>Agaricomycetes</taxon>
        <taxon>Agaricomycetidae</taxon>
        <taxon>Agaricales</taxon>
        <taxon>Marasmiineae</taxon>
        <taxon>Omphalotaceae</taxon>
        <taxon>Gymnopus</taxon>
    </lineage>
</organism>